<protein>
    <recommendedName>
        <fullName evidence="2">RNA-binding S4 domain-containing protein</fullName>
    </recommendedName>
</protein>
<dbReference type="Gene3D" id="3.10.290.10">
    <property type="entry name" value="RNA-binding S4 domain"/>
    <property type="match status" value="1"/>
</dbReference>
<evidence type="ECO:0000259" key="2">
    <source>
        <dbReference type="SMART" id="SM00363"/>
    </source>
</evidence>
<proteinExistence type="predicted"/>
<reference evidence="3" key="1">
    <citation type="submission" date="2020-02" db="EMBL/GenBank/DDBJ databases">
        <authorList>
            <person name="Meier V. D."/>
        </authorList>
    </citation>
    <scope>NUCLEOTIDE SEQUENCE</scope>
    <source>
        <strain evidence="3">AVDCRST_MAG89</strain>
    </source>
</reference>
<organism evidence="3">
    <name type="scientific">uncultured Gemmatimonadota bacterium</name>
    <dbReference type="NCBI Taxonomy" id="203437"/>
    <lineage>
        <taxon>Bacteria</taxon>
        <taxon>Pseudomonadati</taxon>
        <taxon>Gemmatimonadota</taxon>
        <taxon>environmental samples</taxon>
    </lineage>
</organism>
<dbReference type="SUPFAM" id="SSF55174">
    <property type="entry name" value="Alpha-L RNA-binding motif"/>
    <property type="match status" value="1"/>
</dbReference>
<feature type="domain" description="RNA-binding S4" evidence="2">
    <location>
        <begin position="7"/>
        <end position="70"/>
    </location>
</feature>
<dbReference type="EMBL" id="CADCTV010000442">
    <property type="protein sequence ID" value="CAA9330496.1"/>
    <property type="molecule type" value="Genomic_DNA"/>
</dbReference>
<dbReference type="AlphaFoldDB" id="A0A6J4LES5"/>
<dbReference type="GO" id="GO:0003723">
    <property type="term" value="F:RNA binding"/>
    <property type="evidence" value="ECO:0007669"/>
    <property type="project" value="UniProtKB-KW"/>
</dbReference>
<evidence type="ECO:0000313" key="3">
    <source>
        <dbReference type="EMBL" id="CAA9330496.1"/>
    </source>
</evidence>
<name>A0A6J4LES5_9BACT</name>
<sequence>MSTAEPLRVDVLLHRLCLTKSRSEAKAACEMGAVSLDGRRARPADAVTAGKRISIRYPARLLEVELLELPGKNVSKKAARDLYRVLQDEKVRDEPF</sequence>
<dbReference type="InterPro" id="IPR002942">
    <property type="entry name" value="S4_RNA-bd"/>
</dbReference>
<dbReference type="InterPro" id="IPR036986">
    <property type="entry name" value="S4_RNA-bd_sf"/>
</dbReference>
<keyword evidence="1" id="KW-0694">RNA-binding</keyword>
<dbReference type="CDD" id="cd00165">
    <property type="entry name" value="S4"/>
    <property type="match status" value="1"/>
</dbReference>
<gene>
    <name evidence="3" type="ORF">AVDCRST_MAG89-2095</name>
</gene>
<dbReference type="Pfam" id="PF01479">
    <property type="entry name" value="S4"/>
    <property type="match status" value="1"/>
</dbReference>
<dbReference type="PROSITE" id="PS50889">
    <property type="entry name" value="S4"/>
    <property type="match status" value="1"/>
</dbReference>
<accession>A0A6J4LES5</accession>
<evidence type="ECO:0000256" key="1">
    <source>
        <dbReference type="PROSITE-ProRule" id="PRU00182"/>
    </source>
</evidence>
<dbReference type="SMART" id="SM00363">
    <property type="entry name" value="S4"/>
    <property type="match status" value="1"/>
</dbReference>